<dbReference type="RefSeq" id="WP_163286677.1">
    <property type="nucleotide sequence ID" value="NZ_JAAGVY010000044.1"/>
</dbReference>
<evidence type="ECO:0000256" key="3">
    <source>
        <dbReference type="ARBA" id="ARBA00023315"/>
    </source>
</evidence>
<dbReference type="Proteomes" id="UP000486602">
    <property type="component" value="Unassembled WGS sequence"/>
</dbReference>
<dbReference type="SUPFAM" id="SSF51161">
    <property type="entry name" value="Trimeric LpxA-like enzymes"/>
    <property type="match status" value="1"/>
</dbReference>
<organism evidence="4 5">
    <name type="scientific">Cryomorpha ignava</name>
    <dbReference type="NCBI Taxonomy" id="101383"/>
    <lineage>
        <taxon>Bacteria</taxon>
        <taxon>Pseudomonadati</taxon>
        <taxon>Bacteroidota</taxon>
        <taxon>Flavobacteriia</taxon>
        <taxon>Flavobacteriales</taxon>
        <taxon>Cryomorphaceae</taxon>
        <taxon>Cryomorpha</taxon>
    </lineage>
</organism>
<evidence type="ECO:0000313" key="4">
    <source>
        <dbReference type="EMBL" id="NEN25219.1"/>
    </source>
</evidence>
<reference evidence="4 5" key="1">
    <citation type="submission" date="2020-02" db="EMBL/GenBank/DDBJ databases">
        <title>Out from the shadows clarifying the taxonomy of the family Cryomorphaceae and related taxa by utilizing the GTDB taxonomic framework.</title>
        <authorList>
            <person name="Bowman J.P."/>
        </authorList>
    </citation>
    <scope>NUCLEOTIDE SEQUENCE [LARGE SCALE GENOMIC DNA]</scope>
    <source>
        <strain evidence="4 5">QSSC 1-22</strain>
    </source>
</reference>
<keyword evidence="5" id="KW-1185">Reference proteome</keyword>
<proteinExistence type="predicted"/>
<evidence type="ECO:0000313" key="5">
    <source>
        <dbReference type="Proteomes" id="UP000486602"/>
    </source>
</evidence>
<keyword evidence="1" id="KW-0028">Amino-acid biosynthesis</keyword>
<dbReference type="InterPro" id="IPR045304">
    <property type="entry name" value="LbH_SAT"/>
</dbReference>
<dbReference type="Gene3D" id="1.10.3130.10">
    <property type="entry name" value="serine acetyltransferase, domain 1"/>
    <property type="match status" value="1"/>
</dbReference>
<dbReference type="GO" id="GO:0016746">
    <property type="term" value="F:acyltransferase activity"/>
    <property type="evidence" value="ECO:0007669"/>
    <property type="project" value="UniProtKB-KW"/>
</dbReference>
<comment type="caution">
    <text evidence="4">The sequence shown here is derived from an EMBL/GenBank/DDBJ whole genome shotgun (WGS) entry which is preliminary data.</text>
</comment>
<sequence>MGEFINKIEAYNQDFMAKLPSVLEIERFVDDVIDFMFPMRLCYSKAKKSCLEDMDNLKATFSELLSCILKEDEIKNTTTLFFGTLEGVFDKLTLDASAILEFDPAANSLVEVVKAYPGFYAVAVYRIAFEMKQLNIPYLPRIIAEHAHSKTGIDINPSAQIGQSFFIDHGTGVVIGETAIIGDFVKIYQGVTLGALQVAKHFANTKRHPTIENNVIIYSGATILGGETVIGNNTVIGGNVWLTESVPSYSLVFAQHETKVRDKKEYVQAIDFVI</sequence>
<protein>
    <submittedName>
        <fullName evidence="4">Serine acetyltransferase</fullName>
    </submittedName>
</protein>
<accession>A0A7K3WU66</accession>
<keyword evidence="3" id="KW-0012">Acyltransferase</keyword>
<dbReference type="InterPro" id="IPR011004">
    <property type="entry name" value="Trimer_LpxA-like_sf"/>
</dbReference>
<dbReference type="AlphaFoldDB" id="A0A7K3WU66"/>
<evidence type="ECO:0000256" key="2">
    <source>
        <dbReference type="ARBA" id="ARBA00022679"/>
    </source>
</evidence>
<dbReference type="CDD" id="cd03354">
    <property type="entry name" value="LbH_SAT"/>
    <property type="match status" value="1"/>
</dbReference>
<dbReference type="GO" id="GO:0008652">
    <property type="term" value="P:amino acid biosynthetic process"/>
    <property type="evidence" value="ECO:0007669"/>
    <property type="project" value="UniProtKB-KW"/>
</dbReference>
<name>A0A7K3WU66_9FLAO</name>
<evidence type="ECO:0000256" key="1">
    <source>
        <dbReference type="ARBA" id="ARBA00022605"/>
    </source>
</evidence>
<gene>
    <name evidence="4" type="ORF">G3O08_17115</name>
</gene>
<keyword evidence="2 4" id="KW-0808">Transferase</keyword>
<dbReference type="InterPro" id="IPR042122">
    <property type="entry name" value="Ser_AcTrfase_N_sf"/>
</dbReference>
<dbReference type="Gene3D" id="2.160.10.10">
    <property type="entry name" value="Hexapeptide repeat proteins"/>
    <property type="match status" value="1"/>
</dbReference>
<dbReference type="PANTHER" id="PTHR42811">
    <property type="entry name" value="SERINE ACETYLTRANSFERASE"/>
    <property type="match status" value="1"/>
</dbReference>
<dbReference type="EMBL" id="JAAGVY010000044">
    <property type="protein sequence ID" value="NEN25219.1"/>
    <property type="molecule type" value="Genomic_DNA"/>
</dbReference>